<protein>
    <recommendedName>
        <fullName evidence="3">Pyrimidine/purine nucleoside phosphorylase</fullName>
        <ecNumber evidence="3">2.4.2.1</ecNumber>
        <ecNumber evidence="3">2.4.2.2</ecNumber>
    </recommendedName>
    <alternativeName>
        <fullName evidence="3">Adenosine phosphorylase</fullName>
    </alternativeName>
    <alternativeName>
        <fullName evidence="3">Cytidine phosphorylase</fullName>
    </alternativeName>
    <alternativeName>
        <fullName evidence="3">Guanosine phosphorylase</fullName>
    </alternativeName>
    <alternativeName>
        <fullName evidence="3">Inosine phosphorylase</fullName>
    </alternativeName>
    <alternativeName>
        <fullName evidence="3">Thymidine phosphorylase</fullName>
    </alternativeName>
    <alternativeName>
        <fullName evidence="3">Uridine phosphorylase</fullName>
    </alternativeName>
    <alternativeName>
        <fullName evidence="3">Xanthosine phosphorylase</fullName>
    </alternativeName>
</protein>
<dbReference type="Proteomes" id="UP000308917">
    <property type="component" value="Unassembled WGS sequence"/>
</dbReference>
<comment type="catalytic activity">
    <reaction evidence="3">
        <text>xanthosine + phosphate = alpha-D-ribose 1-phosphate + xanthine</text>
        <dbReference type="Rhea" id="RHEA:27638"/>
        <dbReference type="ChEBI" id="CHEBI:17712"/>
        <dbReference type="ChEBI" id="CHEBI:18107"/>
        <dbReference type="ChEBI" id="CHEBI:43474"/>
        <dbReference type="ChEBI" id="CHEBI:57720"/>
        <dbReference type="EC" id="2.4.2.1"/>
    </reaction>
</comment>
<dbReference type="AlphaFoldDB" id="A0A4S8FAG1"/>
<organism evidence="4 5">
    <name type="scientific">Lampropedia puyangensis</name>
    <dbReference type="NCBI Taxonomy" id="1330072"/>
    <lineage>
        <taxon>Bacteria</taxon>
        <taxon>Pseudomonadati</taxon>
        <taxon>Pseudomonadota</taxon>
        <taxon>Betaproteobacteria</taxon>
        <taxon>Burkholderiales</taxon>
        <taxon>Comamonadaceae</taxon>
        <taxon>Lampropedia</taxon>
    </lineage>
</organism>
<comment type="similarity">
    <text evidence="3">Belongs to the nucleoside phosphorylase PpnP family.</text>
</comment>
<evidence type="ECO:0000313" key="4">
    <source>
        <dbReference type="EMBL" id="THU04011.1"/>
    </source>
</evidence>
<dbReference type="GO" id="GO:0047975">
    <property type="term" value="F:guanosine phosphorylase activity"/>
    <property type="evidence" value="ECO:0007669"/>
    <property type="project" value="RHEA"/>
</dbReference>
<comment type="catalytic activity">
    <reaction evidence="3">
        <text>guanosine + phosphate = alpha-D-ribose 1-phosphate + guanine</text>
        <dbReference type="Rhea" id="RHEA:13233"/>
        <dbReference type="ChEBI" id="CHEBI:16235"/>
        <dbReference type="ChEBI" id="CHEBI:16750"/>
        <dbReference type="ChEBI" id="CHEBI:43474"/>
        <dbReference type="ChEBI" id="CHEBI:57720"/>
        <dbReference type="EC" id="2.4.2.1"/>
    </reaction>
</comment>
<reference evidence="4 5" key="1">
    <citation type="journal article" date="2015" name="Antonie Van Leeuwenhoek">
        <title>Lampropedia puyangensis sp. nov., isolated from symptomatic bark of Populus ? euramericana canker and emended description of Lampropedia hyalina (Ehrenberg 1832) Lee et al. 2004.</title>
        <authorList>
            <person name="Li Y."/>
            <person name="Wang T."/>
            <person name="Piao C.G."/>
            <person name="Wang L.F."/>
            <person name="Tian G.Z."/>
            <person name="Zhu T.H."/>
            <person name="Guo M.W."/>
        </authorList>
    </citation>
    <scope>NUCLEOTIDE SEQUENCE [LARGE SCALE GENOMIC DNA]</scope>
    <source>
        <strain evidence="4 5">2-bin</strain>
    </source>
</reference>
<dbReference type="Gene3D" id="2.60.120.10">
    <property type="entry name" value="Jelly Rolls"/>
    <property type="match status" value="1"/>
</dbReference>
<evidence type="ECO:0000256" key="1">
    <source>
        <dbReference type="ARBA" id="ARBA00022676"/>
    </source>
</evidence>
<keyword evidence="2 3" id="KW-0808">Transferase</keyword>
<evidence type="ECO:0000313" key="5">
    <source>
        <dbReference type="Proteomes" id="UP000308917"/>
    </source>
</evidence>
<comment type="catalytic activity">
    <reaction evidence="3">
        <text>inosine + phosphate = alpha-D-ribose 1-phosphate + hypoxanthine</text>
        <dbReference type="Rhea" id="RHEA:27646"/>
        <dbReference type="ChEBI" id="CHEBI:17368"/>
        <dbReference type="ChEBI" id="CHEBI:17596"/>
        <dbReference type="ChEBI" id="CHEBI:43474"/>
        <dbReference type="ChEBI" id="CHEBI:57720"/>
        <dbReference type="EC" id="2.4.2.1"/>
    </reaction>
</comment>
<keyword evidence="1 3" id="KW-0328">Glycosyltransferase</keyword>
<evidence type="ECO:0000256" key="2">
    <source>
        <dbReference type="ARBA" id="ARBA00022679"/>
    </source>
</evidence>
<dbReference type="Pfam" id="PF06865">
    <property type="entry name" value="Ppnp"/>
    <property type="match status" value="1"/>
</dbReference>
<comment type="catalytic activity">
    <reaction evidence="3">
        <text>cytidine + phosphate = cytosine + alpha-D-ribose 1-phosphate</text>
        <dbReference type="Rhea" id="RHEA:52540"/>
        <dbReference type="ChEBI" id="CHEBI:16040"/>
        <dbReference type="ChEBI" id="CHEBI:17562"/>
        <dbReference type="ChEBI" id="CHEBI:43474"/>
        <dbReference type="ChEBI" id="CHEBI:57720"/>
        <dbReference type="EC" id="2.4.2.2"/>
    </reaction>
</comment>
<comment type="function">
    <text evidence="3">Catalyzes the phosphorolysis of diverse nucleosides, yielding D-ribose 1-phosphate and the respective free bases. Can use uridine, adenosine, guanosine, cytidine, thymidine, inosine and xanthosine as substrates. Also catalyzes the reverse reactions.</text>
</comment>
<comment type="caution">
    <text evidence="4">The sequence shown here is derived from an EMBL/GenBank/DDBJ whole genome shotgun (WGS) entry which is preliminary data.</text>
</comment>
<proteinExistence type="inferred from homology"/>
<dbReference type="PANTHER" id="PTHR36540:SF1">
    <property type="entry name" value="PYRIMIDINE_PURINE NUCLEOSIDE PHOSPHORYLASE"/>
    <property type="match status" value="1"/>
</dbReference>
<dbReference type="EC" id="2.4.2.2" evidence="3"/>
<dbReference type="GO" id="GO:0004850">
    <property type="term" value="F:uridine phosphorylase activity"/>
    <property type="evidence" value="ECO:0007669"/>
    <property type="project" value="RHEA"/>
</dbReference>
<dbReference type="EMBL" id="STFG01000003">
    <property type="protein sequence ID" value="THU04011.1"/>
    <property type="molecule type" value="Genomic_DNA"/>
</dbReference>
<dbReference type="EC" id="2.4.2.1" evidence="3"/>
<comment type="catalytic activity">
    <reaction evidence="3">
        <text>thymidine + phosphate = 2-deoxy-alpha-D-ribose 1-phosphate + thymine</text>
        <dbReference type="Rhea" id="RHEA:16037"/>
        <dbReference type="ChEBI" id="CHEBI:17748"/>
        <dbReference type="ChEBI" id="CHEBI:17821"/>
        <dbReference type="ChEBI" id="CHEBI:43474"/>
        <dbReference type="ChEBI" id="CHEBI:57259"/>
        <dbReference type="EC" id="2.4.2.2"/>
    </reaction>
</comment>
<comment type="catalytic activity">
    <reaction evidence="3">
        <text>uridine + phosphate = alpha-D-ribose 1-phosphate + uracil</text>
        <dbReference type="Rhea" id="RHEA:24388"/>
        <dbReference type="ChEBI" id="CHEBI:16704"/>
        <dbReference type="ChEBI" id="CHEBI:17568"/>
        <dbReference type="ChEBI" id="CHEBI:43474"/>
        <dbReference type="ChEBI" id="CHEBI:57720"/>
        <dbReference type="EC" id="2.4.2.2"/>
    </reaction>
</comment>
<comment type="catalytic activity">
    <reaction evidence="3">
        <text>adenosine + phosphate = alpha-D-ribose 1-phosphate + adenine</text>
        <dbReference type="Rhea" id="RHEA:27642"/>
        <dbReference type="ChEBI" id="CHEBI:16335"/>
        <dbReference type="ChEBI" id="CHEBI:16708"/>
        <dbReference type="ChEBI" id="CHEBI:43474"/>
        <dbReference type="ChEBI" id="CHEBI:57720"/>
        <dbReference type="EC" id="2.4.2.1"/>
    </reaction>
</comment>
<dbReference type="InterPro" id="IPR014710">
    <property type="entry name" value="RmlC-like_jellyroll"/>
</dbReference>
<dbReference type="GO" id="GO:0009032">
    <property type="term" value="F:thymidine phosphorylase activity"/>
    <property type="evidence" value="ECO:0007669"/>
    <property type="project" value="RHEA"/>
</dbReference>
<dbReference type="GO" id="GO:0005829">
    <property type="term" value="C:cytosol"/>
    <property type="evidence" value="ECO:0007669"/>
    <property type="project" value="TreeGrafter"/>
</dbReference>
<evidence type="ECO:0000256" key="3">
    <source>
        <dbReference type="HAMAP-Rule" id="MF_01537"/>
    </source>
</evidence>
<dbReference type="HAMAP" id="MF_01537">
    <property type="entry name" value="Nucleos_phosphorylase_PpnP"/>
    <property type="match status" value="1"/>
</dbReference>
<accession>A0A4S8FAG1</accession>
<sequence length="105" mass="11284">MTTETLNARSITTKANVYFDGKCVSHSFETAEGEKKSVGVVLASELTFGTAAPEIMECVGGACEYQLEEGGAWQTCTAGQSFKVAGNSKFNIRVAEAFHYICHYG</sequence>
<dbReference type="GO" id="GO:0004731">
    <property type="term" value="F:purine-nucleoside phosphorylase activity"/>
    <property type="evidence" value="ECO:0007669"/>
    <property type="project" value="UniProtKB-UniRule"/>
</dbReference>
<comment type="catalytic activity">
    <reaction evidence="3">
        <text>a purine D-ribonucleoside + phosphate = a purine nucleobase + alpha-D-ribose 1-phosphate</text>
        <dbReference type="Rhea" id="RHEA:19805"/>
        <dbReference type="ChEBI" id="CHEBI:26386"/>
        <dbReference type="ChEBI" id="CHEBI:43474"/>
        <dbReference type="ChEBI" id="CHEBI:57720"/>
        <dbReference type="ChEBI" id="CHEBI:142355"/>
        <dbReference type="EC" id="2.4.2.1"/>
    </reaction>
</comment>
<name>A0A4S8FAG1_9BURK</name>
<gene>
    <name evidence="3" type="primary">ppnP</name>
    <name evidence="4" type="ORF">E9531_04610</name>
</gene>
<dbReference type="SUPFAM" id="SSF51182">
    <property type="entry name" value="RmlC-like cupins"/>
    <property type="match status" value="1"/>
</dbReference>
<dbReference type="RefSeq" id="WP_136572577.1">
    <property type="nucleotide sequence ID" value="NZ_STFG01000003.1"/>
</dbReference>
<dbReference type="InterPro" id="IPR011051">
    <property type="entry name" value="RmlC_Cupin_sf"/>
</dbReference>
<dbReference type="InterPro" id="IPR009664">
    <property type="entry name" value="Ppnp"/>
</dbReference>
<dbReference type="PANTHER" id="PTHR36540">
    <property type="entry name" value="PYRIMIDINE/PURINE NUCLEOSIDE PHOSPHORYLASE"/>
    <property type="match status" value="1"/>
</dbReference>
<dbReference type="OrthoDB" id="9793848at2"/>
<keyword evidence="5" id="KW-1185">Reference proteome</keyword>
<dbReference type="CDD" id="cd20296">
    <property type="entry name" value="cupin_PpnP-like"/>
    <property type="match status" value="1"/>
</dbReference>